<accession>A0A2H3BEC2</accession>
<protein>
    <submittedName>
        <fullName evidence="1">Uncharacterized protein</fullName>
    </submittedName>
</protein>
<organism evidence="1 2">
    <name type="scientific">Armillaria solidipes</name>
    <dbReference type="NCBI Taxonomy" id="1076256"/>
    <lineage>
        <taxon>Eukaryota</taxon>
        <taxon>Fungi</taxon>
        <taxon>Dikarya</taxon>
        <taxon>Basidiomycota</taxon>
        <taxon>Agaricomycotina</taxon>
        <taxon>Agaricomycetes</taxon>
        <taxon>Agaricomycetidae</taxon>
        <taxon>Agaricales</taxon>
        <taxon>Marasmiineae</taxon>
        <taxon>Physalacriaceae</taxon>
        <taxon>Armillaria</taxon>
    </lineage>
</organism>
<dbReference type="EMBL" id="KZ293469">
    <property type="protein sequence ID" value="PBK62173.1"/>
    <property type="molecule type" value="Genomic_DNA"/>
</dbReference>
<dbReference type="Proteomes" id="UP000218334">
    <property type="component" value="Unassembled WGS sequence"/>
</dbReference>
<dbReference type="PANTHER" id="PTHR46579">
    <property type="entry name" value="F5/8 TYPE C DOMAIN-CONTAINING PROTEIN-RELATED"/>
    <property type="match status" value="1"/>
</dbReference>
<dbReference type="AlphaFoldDB" id="A0A2H3BEC2"/>
<dbReference type="STRING" id="1076256.A0A2H3BEC2"/>
<gene>
    <name evidence="1" type="ORF">ARMSODRAFT_1061959</name>
</gene>
<proteinExistence type="predicted"/>
<sequence length="246" mass="28022">MQCCAEAWRDALTSTEREKLFKDHGVRWSELWRLPYWDPTQMLVIDSMHCILEGLVHYHCLHVLEIDINKAGKARKMATIEHIQAVIKDTTTPSWVNSVPANYGAASAGTIKADEWRTLSTIYLPIALVTLWGDDDGHSPAEGSRSLEVLDHTMALFQAVTVVCRYTMNLGRATTYRTLLKTWVDGLYSVHPHTKNHHKRPNVHAAFHLYDFILAFGPVMSWWCFPFERLIGTLQKTHTNNHVGGT</sequence>
<evidence type="ECO:0000313" key="1">
    <source>
        <dbReference type="EMBL" id="PBK62173.1"/>
    </source>
</evidence>
<dbReference type="PANTHER" id="PTHR46579:SF1">
    <property type="entry name" value="F5_8 TYPE C DOMAIN-CONTAINING PROTEIN"/>
    <property type="match status" value="1"/>
</dbReference>
<name>A0A2H3BEC2_9AGAR</name>
<reference evidence="2" key="1">
    <citation type="journal article" date="2017" name="Nat. Ecol. Evol.">
        <title>Genome expansion and lineage-specific genetic innovations in the forest pathogenic fungi Armillaria.</title>
        <authorList>
            <person name="Sipos G."/>
            <person name="Prasanna A.N."/>
            <person name="Walter M.C."/>
            <person name="O'Connor E."/>
            <person name="Balint B."/>
            <person name="Krizsan K."/>
            <person name="Kiss B."/>
            <person name="Hess J."/>
            <person name="Varga T."/>
            <person name="Slot J."/>
            <person name="Riley R."/>
            <person name="Boka B."/>
            <person name="Rigling D."/>
            <person name="Barry K."/>
            <person name="Lee J."/>
            <person name="Mihaltcheva S."/>
            <person name="LaButti K."/>
            <person name="Lipzen A."/>
            <person name="Waldron R."/>
            <person name="Moloney N.M."/>
            <person name="Sperisen C."/>
            <person name="Kredics L."/>
            <person name="Vagvoelgyi C."/>
            <person name="Patrignani A."/>
            <person name="Fitzpatrick D."/>
            <person name="Nagy I."/>
            <person name="Doyle S."/>
            <person name="Anderson J.B."/>
            <person name="Grigoriev I.V."/>
            <person name="Gueldener U."/>
            <person name="Muensterkoetter M."/>
            <person name="Nagy L.G."/>
        </authorList>
    </citation>
    <scope>NUCLEOTIDE SEQUENCE [LARGE SCALE GENOMIC DNA]</scope>
    <source>
        <strain evidence="2">28-4</strain>
    </source>
</reference>
<evidence type="ECO:0000313" key="2">
    <source>
        <dbReference type="Proteomes" id="UP000218334"/>
    </source>
</evidence>
<keyword evidence="2" id="KW-1185">Reference proteome</keyword>